<feature type="region of interest" description="Disordered" evidence="8">
    <location>
        <begin position="130"/>
        <end position="177"/>
    </location>
</feature>
<keyword evidence="6" id="KW-0906">Nuclear pore complex</keyword>
<dbReference type="EMBL" id="JAAAJA010000010">
    <property type="protein sequence ID" value="KAG0266916.1"/>
    <property type="molecule type" value="Genomic_DNA"/>
</dbReference>
<feature type="compositionally biased region" description="Basic and acidic residues" evidence="8">
    <location>
        <begin position="1"/>
        <end position="21"/>
    </location>
</feature>
<evidence type="ECO:0000256" key="2">
    <source>
        <dbReference type="ARBA" id="ARBA00022448"/>
    </source>
</evidence>
<feature type="region of interest" description="Disordered" evidence="8">
    <location>
        <begin position="422"/>
        <end position="470"/>
    </location>
</feature>
<dbReference type="CDD" id="cd13170">
    <property type="entry name" value="RanBD_NUP50"/>
    <property type="match status" value="1"/>
</dbReference>
<feature type="compositionally biased region" description="Basic residues" evidence="8">
    <location>
        <begin position="43"/>
        <end position="52"/>
    </location>
</feature>
<dbReference type="InterPro" id="IPR015007">
    <property type="entry name" value="NUP2/50/61"/>
</dbReference>
<keyword evidence="11" id="KW-1185">Reference proteome</keyword>
<feature type="compositionally biased region" description="Polar residues" evidence="8">
    <location>
        <begin position="73"/>
        <end position="89"/>
    </location>
</feature>
<feature type="compositionally biased region" description="Basic and acidic residues" evidence="8">
    <location>
        <begin position="460"/>
        <end position="469"/>
    </location>
</feature>
<dbReference type="InterPro" id="IPR053074">
    <property type="entry name" value="NPC_Nucleoporin"/>
</dbReference>
<evidence type="ECO:0000313" key="11">
    <source>
        <dbReference type="Proteomes" id="UP000726737"/>
    </source>
</evidence>
<dbReference type="InterPro" id="IPR000156">
    <property type="entry name" value="Ran_bind_dom"/>
</dbReference>
<evidence type="ECO:0000256" key="7">
    <source>
        <dbReference type="ARBA" id="ARBA00023242"/>
    </source>
</evidence>
<dbReference type="Proteomes" id="UP000726737">
    <property type="component" value="Unassembled WGS sequence"/>
</dbReference>
<evidence type="ECO:0000256" key="4">
    <source>
        <dbReference type="ARBA" id="ARBA00022927"/>
    </source>
</evidence>
<name>A0A9P6QIG0_9FUNG</name>
<feature type="region of interest" description="Disordered" evidence="8">
    <location>
        <begin position="340"/>
        <end position="379"/>
    </location>
</feature>
<protein>
    <recommendedName>
        <fullName evidence="9">RanBD1 domain-containing protein</fullName>
    </recommendedName>
</protein>
<comment type="caution">
    <text evidence="10">The sequence shown here is derived from an EMBL/GenBank/DDBJ whole genome shotgun (WGS) entry which is preliminary data.</text>
</comment>
<evidence type="ECO:0000259" key="9">
    <source>
        <dbReference type="PROSITE" id="PS50196"/>
    </source>
</evidence>
<dbReference type="Pfam" id="PF00638">
    <property type="entry name" value="Ran_BP1"/>
    <property type="match status" value="1"/>
</dbReference>
<keyword evidence="4" id="KW-0653">Protein transport</keyword>
<comment type="subcellular location">
    <subcellularLocation>
        <location evidence="1">Nucleus</location>
        <location evidence="1">Nuclear pore complex</location>
    </subcellularLocation>
</comment>
<organism evidence="10 11">
    <name type="scientific">Mortierella polycephala</name>
    <dbReference type="NCBI Taxonomy" id="41804"/>
    <lineage>
        <taxon>Eukaryota</taxon>
        <taxon>Fungi</taxon>
        <taxon>Fungi incertae sedis</taxon>
        <taxon>Mucoromycota</taxon>
        <taxon>Mortierellomycotina</taxon>
        <taxon>Mortierellomycetes</taxon>
        <taxon>Mortierellales</taxon>
        <taxon>Mortierellaceae</taxon>
        <taxon>Mortierella</taxon>
    </lineage>
</organism>
<feature type="compositionally biased region" description="Basic and acidic residues" evidence="8">
    <location>
        <begin position="140"/>
        <end position="156"/>
    </location>
</feature>
<dbReference type="SMART" id="SM00160">
    <property type="entry name" value="RanBD"/>
    <property type="match status" value="1"/>
</dbReference>
<feature type="compositionally biased region" description="Polar residues" evidence="8">
    <location>
        <begin position="422"/>
        <end position="435"/>
    </location>
</feature>
<dbReference type="GO" id="GO:0051028">
    <property type="term" value="P:mRNA transport"/>
    <property type="evidence" value="ECO:0007669"/>
    <property type="project" value="UniProtKB-KW"/>
</dbReference>
<keyword evidence="7" id="KW-0539">Nucleus</keyword>
<evidence type="ECO:0000256" key="8">
    <source>
        <dbReference type="SAM" id="MobiDB-lite"/>
    </source>
</evidence>
<feature type="region of interest" description="Disordered" evidence="8">
    <location>
        <begin position="257"/>
        <end position="303"/>
    </location>
</feature>
<feature type="compositionally biased region" description="Polar residues" evidence="8">
    <location>
        <begin position="274"/>
        <end position="284"/>
    </location>
</feature>
<proteinExistence type="predicted"/>
<keyword evidence="5" id="KW-0811">Translocation</keyword>
<dbReference type="Gene3D" id="2.30.29.30">
    <property type="entry name" value="Pleckstrin-homology domain (PH domain)/Phosphotyrosine-binding domain (PTB)"/>
    <property type="match status" value="1"/>
</dbReference>
<evidence type="ECO:0000256" key="3">
    <source>
        <dbReference type="ARBA" id="ARBA00022816"/>
    </source>
</evidence>
<dbReference type="GO" id="GO:0015031">
    <property type="term" value="P:protein transport"/>
    <property type="evidence" value="ECO:0007669"/>
    <property type="project" value="UniProtKB-KW"/>
</dbReference>
<gene>
    <name evidence="10" type="ORF">BG011_000055</name>
</gene>
<dbReference type="PROSITE" id="PS50196">
    <property type="entry name" value="RANBD1"/>
    <property type="match status" value="1"/>
</dbReference>
<dbReference type="AlphaFoldDB" id="A0A9P6QIG0"/>
<keyword evidence="3" id="KW-0509">mRNA transport</keyword>
<feature type="region of interest" description="Disordered" evidence="8">
    <location>
        <begin position="1"/>
        <end position="108"/>
    </location>
</feature>
<dbReference type="OrthoDB" id="185618at2759"/>
<dbReference type="PANTHER" id="PTHR38697">
    <property type="entry name" value="NUCLEAR PORE COMPLEX PROTEIN SIMILAR TO S. CEREVISIAE NUP2 (EUROFUNG)"/>
    <property type="match status" value="1"/>
</dbReference>
<evidence type="ECO:0000313" key="10">
    <source>
        <dbReference type="EMBL" id="KAG0266916.1"/>
    </source>
</evidence>
<reference evidence="10" key="1">
    <citation type="journal article" date="2020" name="Fungal Divers.">
        <title>Resolving the Mortierellaceae phylogeny through synthesis of multi-gene phylogenetics and phylogenomics.</title>
        <authorList>
            <person name="Vandepol N."/>
            <person name="Liber J."/>
            <person name="Desiro A."/>
            <person name="Na H."/>
            <person name="Kennedy M."/>
            <person name="Barry K."/>
            <person name="Grigoriev I.V."/>
            <person name="Miller A.N."/>
            <person name="O'Donnell K."/>
            <person name="Stajich J.E."/>
            <person name="Bonito G."/>
        </authorList>
    </citation>
    <scope>NUCLEOTIDE SEQUENCE</scope>
    <source>
        <strain evidence="10">KOD948</strain>
    </source>
</reference>
<dbReference type="SUPFAM" id="SSF50729">
    <property type="entry name" value="PH domain-like"/>
    <property type="match status" value="1"/>
</dbReference>
<dbReference type="Pfam" id="PF08911">
    <property type="entry name" value="NUP50"/>
    <property type="match status" value="1"/>
</dbReference>
<dbReference type="InterPro" id="IPR011993">
    <property type="entry name" value="PH-like_dom_sf"/>
</dbReference>
<feature type="domain" description="RanBD1" evidence="9">
    <location>
        <begin position="457"/>
        <end position="588"/>
    </location>
</feature>
<dbReference type="GO" id="GO:0005643">
    <property type="term" value="C:nuclear pore"/>
    <property type="evidence" value="ECO:0007669"/>
    <property type="project" value="UniProtKB-SubCell"/>
</dbReference>
<keyword evidence="2" id="KW-0813">Transport</keyword>
<evidence type="ECO:0000256" key="1">
    <source>
        <dbReference type="ARBA" id="ARBA00004567"/>
    </source>
</evidence>
<sequence>MAKRSTDSQLTKDDYDQRGHDDDNDDSVMGSFKQASSEELSKRVIKAPRSRKLAGASNDDAQSKPSPFAAMASFSTPVTSQPATGSSGLFSFGVTPNKPSPSTFATTSSFSTTTAAPMFGGFGGETGFGKAPSSFAKSASKADDAASDKETKDKDGGPGPQVPAAKPLAATSPSVSGGTFLFNGTSTEKVAPDSISSARAVIGSNVPTDRAQYERTIQALNRTFMEKIEKEFGSNPIVNLAQIFSQYTTKRQAIKLKFSKPQPSESSNDEKESPSGSTTESATGSMAKVSQPDPISAAATSGEPKLSFGVPLSAIGENEPPKKSFSGFNFGVPATITTQLSTKTPDSNDNSKSIFGGFGSSTTNTNTAPSKPAGTSGWNFGVPSTNSLTATSTSSISADISATKAASTTSAAPFSFSGTKPFQFTPPATQSSTAITPKPFAGFQLPAATPASSADSQTEDSEKMPDDTKSQLLESHVGEEGETTVFEVRAKLFAFEDGQHKDLGVGQFRVNENTETKKRRMIMRTGGTGMITLNSWVIQGMGPMRDKKTVTVFGIKDGKPKRYLLRVKEEQSAIDLVKELEAGQLNKE</sequence>
<evidence type="ECO:0000256" key="6">
    <source>
        <dbReference type="ARBA" id="ARBA00023132"/>
    </source>
</evidence>
<dbReference type="PANTHER" id="PTHR38697:SF1">
    <property type="entry name" value="NUCLEAR PORE COMPLEX PROTEIN SIMILAR TO S. CEREVISIAE NUP2 (EUROFUNG)"/>
    <property type="match status" value="1"/>
</dbReference>
<evidence type="ECO:0000256" key="5">
    <source>
        <dbReference type="ARBA" id="ARBA00023010"/>
    </source>
</evidence>
<feature type="compositionally biased region" description="Polar residues" evidence="8">
    <location>
        <begin position="340"/>
        <end position="353"/>
    </location>
</feature>
<accession>A0A9P6QIG0</accession>